<dbReference type="EMBL" id="LCLF01000038">
    <property type="protein sequence ID" value="KKU11897.1"/>
    <property type="molecule type" value="Genomic_DNA"/>
</dbReference>
<organism evidence="1 2">
    <name type="scientific">Candidatus Azambacteria bacterium GW2011_GWC2_45_7b</name>
    <dbReference type="NCBI Taxonomy" id="1618621"/>
    <lineage>
        <taxon>Bacteria</taxon>
        <taxon>Candidatus Azamiibacteriota</taxon>
    </lineage>
</organism>
<comment type="caution">
    <text evidence="1">The sequence shown here is derived from an EMBL/GenBank/DDBJ whole genome shotgun (WGS) entry which is preliminary data.</text>
</comment>
<proteinExistence type="predicted"/>
<evidence type="ECO:0000313" key="1">
    <source>
        <dbReference type="EMBL" id="KKU11897.1"/>
    </source>
</evidence>
<gene>
    <name evidence="1" type="ORF">UX18_C0038G0005</name>
</gene>
<name>A0A837IJ24_9BACT</name>
<evidence type="ECO:0008006" key="3">
    <source>
        <dbReference type="Google" id="ProtNLM"/>
    </source>
</evidence>
<dbReference type="AlphaFoldDB" id="A0A837IJ24"/>
<evidence type="ECO:0000313" key="2">
    <source>
        <dbReference type="Proteomes" id="UP000034909"/>
    </source>
</evidence>
<reference evidence="1 2" key="1">
    <citation type="journal article" date="2015" name="Nature">
        <title>rRNA introns, odd ribosomes, and small enigmatic genomes across a large radiation of phyla.</title>
        <authorList>
            <person name="Brown C.T."/>
            <person name="Hug L.A."/>
            <person name="Thomas B.C."/>
            <person name="Sharon I."/>
            <person name="Castelle C.J."/>
            <person name="Singh A."/>
            <person name="Wilkins M.J."/>
            <person name="Williams K.H."/>
            <person name="Banfield J.F."/>
        </authorList>
    </citation>
    <scope>NUCLEOTIDE SEQUENCE [LARGE SCALE GENOMIC DNA]</scope>
</reference>
<dbReference type="Proteomes" id="UP000034909">
    <property type="component" value="Unassembled WGS sequence"/>
</dbReference>
<protein>
    <recommendedName>
        <fullName evidence="3">DUF5666 domain-containing protein</fullName>
    </recommendedName>
</protein>
<accession>A0A837IJ24</accession>
<sequence>MTYAGNKAAVDRQERMQQFGANAGAGFRSGAGQRDGQGGFTAGEIIAKDDKSVTIKIQDARLPDGQGGSKIIFLSDSTKIAKSTDGALSDLEVGKNISVNGVPNSDGSITAQTIQLLPQP</sequence>